<comment type="similarity">
    <text evidence="2">Belongs to the SusD family.</text>
</comment>
<comment type="subcellular location">
    <subcellularLocation>
        <location evidence="1">Cell outer membrane</location>
    </subcellularLocation>
</comment>
<evidence type="ECO:0000259" key="6">
    <source>
        <dbReference type="Pfam" id="PF07980"/>
    </source>
</evidence>
<evidence type="ECO:0000256" key="5">
    <source>
        <dbReference type="ARBA" id="ARBA00023237"/>
    </source>
</evidence>
<accession>A0ABX7ULL4</accession>
<sequence>MLFGKVLEYGLPATTTADQTSLRAIIAHERRVELAFENHRWNDLVRTGKAVDVMNAFGAVLKTQVNYLTPDTYNVIANKLLYPIPQPEIDLNPGQMTQNPGY</sequence>
<name>A0ABX7ULL4_9SPHI</name>
<evidence type="ECO:0000256" key="3">
    <source>
        <dbReference type="ARBA" id="ARBA00022729"/>
    </source>
</evidence>
<dbReference type="SUPFAM" id="SSF48452">
    <property type="entry name" value="TPR-like"/>
    <property type="match status" value="1"/>
</dbReference>
<evidence type="ECO:0000256" key="4">
    <source>
        <dbReference type="ARBA" id="ARBA00023136"/>
    </source>
</evidence>
<dbReference type="Proteomes" id="UP000663940">
    <property type="component" value="Chromosome"/>
</dbReference>
<dbReference type="Pfam" id="PF07980">
    <property type="entry name" value="SusD_RagB"/>
    <property type="match status" value="1"/>
</dbReference>
<evidence type="ECO:0000313" key="7">
    <source>
        <dbReference type="EMBL" id="QTE53664.1"/>
    </source>
</evidence>
<keyword evidence="3" id="KW-0732">Signal</keyword>
<evidence type="ECO:0000256" key="1">
    <source>
        <dbReference type="ARBA" id="ARBA00004442"/>
    </source>
</evidence>
<proteinExistence type="inferred from homology"/>
<keyword evidence="4" id="KW-0472">Membrane</keyword>
<evidence type="ECO:0000313" key="8">
    <source>
        <dbReference type="Proteomes" id="UP000663940"/>
    </source>
</evidence>
<organism evidence="7 8">
    <name type="scientific">Mucilaginibacter rubeus</name>
    <dbReference type="NCBI Taxonomy" id="2027860"/>
    <lineage>
        <taxon>Bacteria</taxon>
        <taxon>Pseudomonadati</taxon>
        <taxon>Bacteroidota</taxon>
        <taxon>Sphingobacteriia</taxon>
        <taxon>Sphingobacteriales</taxon>
        <taxon>Sphingobacteriaceae</taxon>
        <taxon>Mucilaginibacter</taxon>
    </lineage>
</organism>
<reference evidence="7 8" key="1">
    <citation type="submission" date="2021-03" db="EMBL/GenBank/DDBJ databases">
        <title>Mucilaginibacter strains isolated from gold and copper mining confer multi heavy-metal resistance.</title>
        <authorList>
            <person name="Li Y."/>
        </authorList>
    </citation>
    <scope>NUCLEOTIDE SEQUENCE [LARGE SCALE GENOMIC DNA]</scope>
    <source>
        <strain evidence="7 8">P2-4</strain>
    </source>
</reference>
<dbReference type="EMBL" id="CP071880">
    <property type="protein sequence ID" value="QTE53664.1"/>
    <property type="molecule type" value="Genomic_DNA"/>
</dbReference>
<evidence type="ECO:0000256" key="2">
    <source>
        <dbReference type="ARBA" id="ARBA00006275"/>
    </source>
</evidence>
<dbReference type="InterPro" id="IPR012944">
    <property type="entry name" value="SusD_RagB_dom"/>
</dbReference>
<gene>
    <name evidence="7" type="ORF">J3L21_17735</name>
</gene>
<keyword evidence="5" id="KW-0998">Cell outer membrane</keyword>
<protein>
    <submittedName>
        <fullName evidence="7">RagB/SusD family nutrient uptake outer membrane protein</fullName>
    </submittedName>
</protein>
<feature type="domain" description="RagB/SusD" evidence="6">
    <location>
        <begin position="10"/>
        <end position="102"/>
    </location>
</feature>
<dbReference type="Gene3D" id="1.25.40.390">
    <property type="match status" value="1"/>
</dbReference>
<keyword evidence="8" id="KW-1185">Reference proteome</keyword>
<dbReference type="InterPro" id="IPR011990">
    <property type="entry name" value="TPR-like_helical_dom_sf"/>
</dbReference>